<reference evidence="2 3" key="1">
    <citation type="submission" date="2023-06" db="EMBL/GenBank/DDBJ databases">
        <title>Five Gram-positive bacteria isolated from mangrove sediments in Shenzhen, Guangdong, China.</title>
        <authorList>
            <person name="Yu S."/>
            <person name="Zheng W."/>
            <person name="Huang Y."/>
        </authorList>
    </citation>
    <scope>NUCLEOTIDE SEQUENCE [LARGE SCALE GENOMIC DNA]</scope>
    <source>
        <strain evidence="2 3">SaN35-3</strain>
    </source>
</reference>
<name>A0ABY9JQQ8_9BACI</name>
<keyword evidence="3" id="KW-1185">Reference proteome</keyword>
<evidence type="ECO:0000256" key="1">
    <source>
        <dbReference type="SAM" id="Coils"/>
    </source>
</evidence>
<organism evidence="2 3">
    <name type="scientific">Bacillus carboniphilus</name>
    <dbReference type="NCBI Taxonomy" id="86663"/>
    <lineage>
        <taxon>Bacteria</taxon>
        <taxon>Bacillati</taxon>
        <taxon>Bacillota</taxon>
        <taxon>Bacilli</taxon>
        <taxon>Bacillales</taxon>
        <taxon>Bacillaceae</taxon>
        <taxon>Bacillus</taxon>
    </lineage>
</organism>
<feature type="coiled-coil region" evidence="1">
    <location>
        <begin position="14"/>
        <end position="51"/>
    </location>
</feature>
<protein>
    <recommendedName>
        <fullName evidence="4">Phage protein</fullName>
    </recommendedName>
</protein>
<gene>
    <name evidence="2" type="ORF">LC087_12410</name>
</gene>
<evidence type="ECO:0008006" key="4">
    <source>
        <dbReference type="Google" id="ProtNLM"/>
    </source>
</evidence>
<sequence>MEQTQQQIDVNEILNVMSSRVAELTKENAILQAQLKHVMESKNENNEEQNESR</sequence>
<dbReference type="RefSeq" id="WP_226541521.1">
    <property type="nucleotide sequence ID" value="NZ_CP129013.1"/>
</dbReference>
<proteinExistence type="predicted"/>
<dbReference type="Proteomes" id="UP001197974">
    <property type="component" value="Chromosome"/>
</dbReference>
<evidence type="ECO:0000313" key="2">
    <source>
        <dbReference type="EMBL" id="WLR41667.1"/>
    </source>
</evidence>
<evidence type="ECO:0000313" key="3">
    <source>
        <dbReference type="Proteomes" id="UP001197974"/>
    </source>
</evidence>
<accession>A0ABY9JQQ8</accession>
<dbReference type="EMBL" id="CP129013">
    <property type="protein sequence ID" value="WLR41667.1"/>
    <property type="molecule type" value="Genomic_DNA"/>
</dbReference>
<keyword evidence="1" id="KW-0175">Coiled coil</keyword>